<keyword evidence="3" id="KW-1185">Reference proteome</keyword>
<feature type="domain" description="HTH cro/C1-type" evidence="1">
    <location>
        <begin position="10"/>
        <end position="63"/>
    </location>
</feature>
<reference evidence="2 3" key="1">
    <citation type="submission" date="2024-07" db="EMBL/GenBank/DDBJ databases">
        <authorList>
            <person name="Yun M."/>
        </authorList>
    </citation>
    <scope>NUCLEOTIDE SEQUENCE [LARGE SCALE GENOMIC DNA]</scope>
    <source>
        <strain evidence="2 3">MS01</strain>
    </source>
</reference>
<dbReference type="RefSeq" id="WP_367974524.1">
    <property type="nucleotide sequence ID" value="NZ_JBFPEQ010000001.1"/>
</dbReference>
<dbReference type="EMBL" id="JBFPER010000001">
    <property type="protein sequence ID" value="MEX0381029.1"/>
    <property type="molecule type" value="Genomic_DNA"/>
</dbReference>
<dbReference type="SUPFAM" id="SSF47413">
    <property type="entry name" value="lambda repressor-like DNA-binding domains"/>
    <property type="match status" value="1"/>
</dbReference>
<dbReference type="InterPro" id="IPR010982">
    <property type="entry name" value="Lambda_DNA-bd_dom_sf"/>
</dbReference>
<dbReference type="PROSITE" id="PS50943">
    <property type="entry name" value="HTH_CROC1"/>
    <property type="match status" value="1"/>
</dbReference>
<dbReference type="PANTHER" id="PTHR37038">
    <property type="entry name" value="TRANSCRIPTIONAL REGULATOR-RELATED"/>
    <property type="match status" value="1"/>
</dbReference>
<protein>
    <submittedName>
        <fullName evidence="2">Helix-turn-helix domain-containing protein</fullName>
    </submittedName>
</protein>
<dbReference type="InterPro" id="IPR001387">
    <property type="entry name" value="Cro/C1-type_HTH"/>
</dbReference>
<evidence type="ECO:0000313" key="3">
    <source>
        <dbReference type="Proteomes" id="UP001556617"/>
    </source>
</evidence>
<proteinExistence type="predicted"/>
<evidence type="ECO:0000259" key="1">
    <source>
        <dbReference type="PROSITE" id="PS50943"/>
    </source>
</evidence>
<name>A0ABV3S5A9_9LACO</name>
<organism evidence="2 3">
    <name type="scientific">Leuconostoc aquikimchii</name>
    <dbReference type="NCBI Taxonomy" id="3236804"/>
    <lineage>
        <taxon>Bacteria</taxon>
        <taxon>Bacillati</taxon>
        <taxon>Bacillota</taxon>
        <taxon>Bacilli</taxon>
        <taxon>Lactobacillales</taxon>
        <taxon>Lactobacillaceae</taxon>
        <taxon>Leuconostoc</taxon>
    </lineage>
</organism>
<dbReference type="Pfam" id="PF01381">
    <property type="entry name" value="HTH_3"/>
    <property type="match status" value="1"/>
</dbReference>
<dbReference type="InterPro" id="IPR011990">
    <property type="entry name" value="TPR-like_helical_dom_sf"/>
</dbReference>
<gene>
    <name evidence="2" type="ORF">AB3K24_06650</name>
</gene>
<dbReference type="Proteomes" id="UP001556617">
    <property type="component" value="Unassembled WGS sequence"/>
</dbReference>
<dbReference type="Gene3D" id="1.25.40.10">
    <property type="entry name" value="Tetratricopeptide repeat domain"/>
    <property type="match status" value="1"/>
</dbReference>
<dbReference type="SMART" id="SM00530">
    <property type="entry name" value="HTH_XRE"/>
    <property type="match status" value="1"/>
</dbReference>
<dbReference type="CDD" id="cd00093">
    <property type="entry name" value="HTH_XRE"/>
    <property type="match status" value="1"/>
</dbReference>
<dbReference type="InterPro" id="IPR053163">
    <property type="entry name" value="HTH-type_regulator_Rgg"/>
</dbReference>
<evidence type="ECO:0000313" key="2">
    <source>
        <dbReference type="EMBL" id="MEX0381029.1"/>
    </source>
</evidence>
<sequence length="275" mass="32595">MQKDNNFNLIKERRKIKNVSQSELGAIIGSQAMVSRIENNQILPNIQTIYLICKTLDLTIEEYFYTYYKKGTNITKFRNELNEKYMSNDLSILNQGYLDIKTNHSLTLKSKHQLLMLQATIYHFTFKLASQSDQNLLLNYFDQIVRWQLYDIYLLECTLNMIHSEKIKPYISDILVQYMKTESRAYAIDIIMSLMIKYLECSIIQRNNIITDWILLKLNDMPIKENSNVKIWVLFLSALYIQDTKKIDQVYTVTNYLNLPNLKKNFIRIQSAYSK</sequence>
<comment type="caution">
    <text evidence="2">The sequence shown here is derived from an EMBL/GenBank/DDBJ whole genome shotgun (WGS) entry which is preliminary data.</text>
</comment>
<accession>A0ABV3S5A9</accession>